<dbReference type="PROSITE" id="PS00061">
    <property type="entry name" value="ADH_SHORT"/>
    <property type="match status" value="1"/>
</dbReference>
<dbReference type="SUPFAM" id="SSF51735">
    <property type="entry name" value="NAD(P)-binding Rossmann-fold domains"/>
    <property type="match status" value="1"/>
</dbReference>
<feature type="domain" description="Ketoreductase" evidence="4">
    <location>
        <begin position="10"/>
        <end position="196"/>
    </location>
</feature>
<dbReference type="InterPro" id="IPR036291">
    <property type="entry name" value="NAD(P)-bd_dom_sf"/>
</dbReference>
<keyword evidence="2" id="KW-0560">Oxidoreductase</keyword>
<dbReference type="Proteomes" id="UP000296284">
    <property type="component" value="Chromosome"/>
</dbReference>
<dbReference type="InterPro" id="IPR020904">
    <property type="entry name" value="Sc_DH/Rdtase_CS"/>
</dbReference>
<dbReference type="PANTHER" id="PTHR42760">
    <property type="entry name" value="SHORT-CHAIN DEHYDROGENASES/REDUCTASES FAMILY MEMBER"/>
    <property type="match status" value="1"/>
</dbReference>
<dbReference type="PRINTS" id="PR00080">
    <property type="entry name" value="SDRFAMILY"/>
</dbReference>
<name>A0ABX5T5F6_9ENTR</name>
<gene>
    <name evidence="5" type="ORF">E4Z61_15565</name>
</gene>
<evidence type="ECO:0000313" key="5">
    <source>
        <dbReference type="EMBL" id="QBX81704.1"/>
    </source>
</evidence>
<dbReference type="Gene3D" id="3.40.50.720">
    <property type="entry name" value="NAD(P)-binding Rossmann-like Domain"/>
    <property type="match status" value="1"/>
</dbReference>
<dbReference type="PANTHER" id="PTHR42760:SF133">
    <property type="entry name" value="3-OXOACYL-[ACYL-CARRIER-PROTEIN] REDUCTASE"/>
    <property type="match status" value="1"/>
</dbReference>
<evidence type="ECO:0000256" key="2">
    <source>
        <dbReference type="ARBA" id="ARBA00023002"/>
    </source>
</evidence>
<dbReference type="CDD" id="cd05233">
    <property type="entry name" value="SDR_c"/>
    <property type="match status" value="1"/>
</dbReference>
<comment type="similarity">
    <text evidence="1 3">Belongs to the short-chain dehydrogenases/reductases (SDR) family.</text>
</comment>
<accession>A0ABX5T5F6</accession>
<evidence type="ECO:0000256" key="3">
    <source>
        <dbReference type="RuleBase" id="RU000363"/>
    </source>
</evidence>
<dbReference type="InterPro" id="IPR002347">
    <property type="entry name" value="SDR_fam"/>
</dbReference>
<organism evidence="5 6">
    <name type="scientific">Citrobacter tructae</name>
    <dbReference type="NCBI Taxonomy" id="2562449"/>
    <lineage>
        <taxon>Bacteria</taxon>
        <taxon>Pseudomonadati</taxon>
        <taxon>Pseudomonadota</taxon>
        <taxon>Gammaproteobacteria</taxon>
        <taxon>Enterobacterales</taxon>
        <taxon>Enterobacteriaceae</taxon>
        <taxon>Citrobacter</taxon>
    </lineage>
</organism>
<keyword evidence="6" id="KW-1185">Reference proteome</keyword>
<sequence>MQTWLNLQGKVIIVTGGASGIGLAIVEELLAQGANVQMADIHGGDGKYEGHTGYHFCPTDISSAKEVNYTIAEITQRCGRIDGLVNNAGVNFPRLLVDEKAPAGQYELNEAAFEKMVNINQKGVFLMSQAAARQMVKQHSGVIVNVSSESGLEGSEGQSCYAATKAALNSFTRSWSKELGKHGIRVVGIAPGILEKTGLRTPEYEEALAWTRNITVEQLRKGYTKNSIPIGRSGRLSEVADFVCYLLSERASYITGVTTNIAGGKTRG</sequence>
<reference evidence="5 6" key="1">
    <citation type="submission" date="2019-03" db="EMBL/GenBank/DDBJ databases">
        <title>Complete genome sequence of Citrobacter sp. SNU WT2 isolated from diseased rainbow trout.</title>
        <authorList>
            <person name="Oh W.T."/>
            <person name="Park S.C."/>
        </authorList>
    </citation>
    <scope>NUCLEOTIDE SEQUENCE [LARGE SCALE GENOMIC DNA]</scope>
    <source>
        <strain evidence="5 6">SNU WT2</strain>
    </source>
</reference>
<dbReference type="SMART" id="SM00822">
    <property type="entry name" value="PKS_KR"/>
    <property type="match status" value="1"/>
</dbReference>
<dbReference type="PRINTS" id="PR00081">
    <property type="entry name" value="GDHRDH"/>
</dbReference>
<dbReference type="EMBL" id="CP038469">
    <property type="protein sequence ID" value="QBX81704.1"/>
    <property type="molecule type" value="Genomic_DNA"/>
</dbReference>
<evidence type="ECO:0000256" key="1">
    <source>
        <dbReference type="ARBA" id="ARBA00006484"/>
    </source>
</evidence>
<evidence type="ECO:0000259" key="4">
    <source>
        <dbReference type="SMART" id="SM00822"/>
    </source>
</evidence>
<proteinExistence type="inferred from homology"/>
<dbReference type="InterPro" id="IPR057326">
    <property type="entry name" value="KR_dom"/>
</dbReference>
<dbReference type="Pfam" id="PF00106">
    <property type="entry name" value="adh_short"/>
    <property type="match status" value="1"/>
</dbReference>
<dbReference type="NCBIfam" id="NF004817">
    <property type="entry name" value="PRK06171.1"/>
    <property type="match status" value="1"/>
</dbReference>
<dbReference type="RefSeq" id="WP_135323564.1">
    <property type="nucleotide sequence ID" value="NZ_CP038469.1"/>
</dbReference>
<protein>
    <submittedName>
        <fullName evidence="5">SDR family oxidoreductase</fullName>
    </submittedName>
</protein>
<evidence type="ECO:0000313" key="6">
    <source>
        <dbReference type="Proteomes" id="UP000296284"/>
    </source>
</evidence>